<comment type="caution">
    <text evidence="6">The sequence shown here is derived from an EMBL/GenBank/DDBJ whole genome shotgun (WGS) entry which is preliminary data.</text>
</comment>
<dbReference type="InterPro" id="IPR039425">
    <property type="entry name" value="RNA_pol_sigma-70-like"/>
</dbReference>
<dbReference type="SUPFAM" id="SSF88946">
    <property type="entry name" value="Sigma2 domain of RNA polymerase sigma factors"/>
    <property type="match status" value="1"/>
</dbReference>
<keyword evidence="4" id="KW-0804">Transcription</keyword>
<dbReference type="InterPro" id="IPR014284">
    <property type="entry name" value="RNA_pol_sigma-70_dom"/>
</dbReference>
<dbReference type="Gene3D" id="1.10.10.10">
    <property type="entry name" value="Winged helix-like DNA-binding domain superfamily/Winged helix DNA-binding domain"/>
    <property type="match status" value="1"/>
</dbReference>
<gene>
    <name evidence="6" type="ORF">GCM10022383_09800</name>
</gene>
<protein>
    <submittedName>
        <fullName evidence="6">Sigma-70 family RNA polymerase sigma factor</fullName>
    </submittedName>
</protein>
<keyword evidence="7" id="KW-1185">Reference proteome</keyword>
<evidence type="ECO:0000313" key="6">
    <source>
        <dbReference type="EMBL" id="GAA3933282.1"/>
    </source>
</evidence>
<evidence type="ECO:0000256" key="1">
    <source>
        <dbReference type="ARBA" id="ARBA00010641"/>
    </source>
</evidence>
<reference evidence="7" key="1">
    <citation type="journal article" date="2019" name="Int. J. Syst. Evol. Microbiol.">
        <title>The Global Catalogue of Microorganisms (GCM) 10K type strain sequencing project: providing services to taxonomists for standard genome sequencing and annotation.</title>
        <authorList>
            <consortium name="The Broad Institute Genomics Platform"/>
            <consortium name="The Broad Institute Genome Sequencing Center for Infectious Disease"/>
            <person name="Wu L."/>
            <person name="Ma J."/>
        </authorList>
    </citation>
    <scope>NUCLEOTIDE SEQUENCE [LARGE SCALE GENOMIC DNA]</scope>
    <source>
        <strain evidence="7">JCM 17024</strain>
    </source>
</reference>
<accession>A0ABP7MZA7</accession>
<proteinExistence type="inferred from homology"/>
<dbReference type="PANTHER" id="PTHR43133:SF25">
    <property type="entry name" value="RNA POLYMERASE SIGMA FACTOR RFAY-RELATED"/>
    <property type="match status" value="1"/>
</dbReference>
<evidence type="ECO:0000313" key="7">
    <source>
        <dbReference type="Proteomes" id="UP001501591"/>
    </source>
</evidence>
<feature type="domain" description="RNA polymerase sigma factor 70 region 4 type 2" evidence="5">
    <location>
        <begin position="105"/>
        <end position="154"/>
    </location>
</feature>
<dbReference type="InterPro" id="IPR013325">
    <property type="entry name" value="RNA_pol_sigma_r2"/>
</dbReference>
<dbReference type="EMBL" id="BAABCP010000001">
    <property type="protein sequence ID" value="GAA3933282.1"/>
    <property type="molecule type" value="Genomic_DNA"/>
</dbReference>
<evidence type="ECO:0000259" key="5">
    <source>
        <dbReference type="Pfam" id="PF08281"/>
    </source>
</evidence>
<keyword evidence="2" id="KW-0805">Transcription regulation</keyword>
<name>A0ABP7MZA7_9MICO</name>
<dbReference type="PANTHER" id="PTHR43133">
    <property type="entry name" value="RNA POLYMERASE ECF-TYPE SIGMA FACTO"/>
    <property type="match status" value="1"/>
</dbReference>
<dbReference type="InterPro" id="IPR036388">
    <property type="entry name" value="WH-like_DNA-bd_sf"/>
</dbReference>
<evidence type="ECO:0000256" key="4">
    <source>
        <dbReference type="ARBA" id="ARBA00023163"/>
    </source>
</evidence>
<dbReference type="Proteomes" id="UP001501591">
    <property type="component" value="Unassembled WGS sequence"/>
</dbReference>
<dbReference type="InterPro" id="IPR013249">
    <property type="entry name" value="RNA_pol_sigma70_r4_t2"/>
</dbReference>
<evidence type="ECO:0000256" key="2">
    <source>
        <dbReference type="ARBA" id="ARBA00023015"/>
    </source>
</evidence>
<comment type="similarity">
    <text evidence="1">Belongs to the sigma-70 factor family. ECF subfamily.</text>
</comment>
<dbReference type="Pfam" id="PF08281">
    <property type="entry name" value="Sigma70_r4_2"/>
    <property type="match status" value="1"/>
</dbReference>
<dbReference type="SUPFAM" id="SSF88659">
    <property type="entry name" value="Sigma3 and sigma4 domains of RNA polymerase sigma factors"/>
    <property type="match status" value="1"/>
</dbReference>
<keyword evidence="3" id="KW-0731">Sigma factor</keyword>
<organism evidence="6 7">
    <name type="scientific">Microbacterium soli</name>
    <dbReference type="NCBI Taxonomy" id="446075"/>
    <lineage>
        <taxon>Bacteria</taxon>
        <taxon>Bacillati</taxon>
        <taxon>Actinomycetota</taxon>
        <taxon>Actinomycetes</taxon>
        <taxon>Micrococcales</taxon>
        <taxon>Microbacteriaceae</taxon>
        <taxon>Microbacterium</taxon>
    </lineage>
</organism>
<dbReference type="RefSeq" id="WP_344818402.1">
    <property type="nucleotide sequence ID" value="NZ_BAABCP010000001.1"/>
</dbReference>
<dbReference type="Gene3D" id="1.10.1740.10">
    <property type="match status" value="1"/>
</dbReference>
<dbReference type="NCBIfam" id="TIGR02937">
    <property type="entry name" value="sigma70-ECF"/>
    <property type="match status" value="1"/>
</dbReference>
<evidence type="ECO:0000256" key="3">
    <source>
        <dbReference type="ARBA" id="ARBA00023082"/>
    </source>
</evidence>
<dbReference type="InterPro" id="IPR013324">
    <property type="entry name" value="RNA_pol_sigma_r3/r4-like"/>
</dbReference>
<sequence>MILPVPRNRLIGALRASSDDLLGYFLRRLDYEDAADALAEVMTTAWRRVDALPKTPEEARMWLFGIARNVLLHADRGIIRRAKLAARLRDTLTARAAPAADAGVEIRDAIGRLDSDHAELIRLVHWDGFSIAEAAEILQIPSSTARGRYQKAKEILRASLSTGMITRRSSSQDS</sequence>